<evidence type="ECO:0000259" key="4">
    <source>
        <dbReference type="PROSITE" id="PS50102"/>
    </source>
</evidence>
<sequence length="537" mass="57593">MRRNRPHSPGLRIGSVAAPFRESAAGTTNSRPPPEPVNKTKKLDELVPLPLPRPPPDSLSYAGATKSPVVSSPKYELAMVLLMSAVSGNLDEKVSERVLYEILIQAGHIIDLHIPFDKENNCPKGYAFAEYETEEIAQYAVRLFSGLVRINGKTLKIVIAGHDKPSSNGNNPVMPKLNLIPSSSGNNPVMPKLNPIPLPKQNHFVRSSDVPVSHTPAYPVVNGSAAGYGFSPVPYPYGVHPQALSGGLVHSHGQVSNGTYDYSRQPFGSVLNMAYGVPPKHVMCNTKPKQAQITGAMQEAGGSDDVHVLDADFFFCVAATSRRNKSNISYFHTNAAAGEDARSALALAALCLDHAPDHHRWHHHTVAGARTFAFLSAGDGRTYFAAADPTPGAAEVVRFLERVRDACDAAPRRRLRDEAVAPVARQFAELLRAVAGSGGAGGSAAALPGASPQARLLPPTPLAPVCAADAGDEKDGENQRAGAPRRAVRQDRGSARPGWWRSWWRHAVVVIGVDVVVCLVLFAVWMGVCKGFRCLTR</sequence>
<organism evidence="5 6">
    <name type="scientific">Digitaria exilis</name>
    <dbReference type="NCBI Taxonomy" id="1010633"/>
    <lineage>
        <taxon>Eukaryota</taxon>
        <taxon>Viridiplantae</taxon>
        <taxon>Streptophyta</taxon>
        <taxon>Embryophyta</taxon>
        <taxon>Tracheophyta</taxon>
        <taxon>Spermatophyta</taxon>
        <taxon>Magnoliopsida</taxon>
        <taxon>Liliopsida</taxon>
        <taxon>Poales</taxon>
        <taxon>Poaceae</taxon>
        <taxon>PACMAD clade</taxon>
        <taxon>Panicoideae</taxon>
        <taxon>Panicodae</taxon>
        <taxon>Paniceae</taxon>
        <taxon>Anthephorinae</taxon>
        <taxon>Digitaria</taxon>
    </lineage>
</organism>
<dbReference type="GO" id="GO:0003723">
    <property type="term" value="F:RNA binding"/>
    <property type="evidence" value="ECO:0007669"/>
    <property type="project" value="UniProtKB-UniRule"/>
</dbReference>
<dbReference type="AlphaFoldDB" id="A0A835C7H5"/>
<keyword evidence="3" id="KW-0472">Membrane</keyword>
<comment type="caution">
    <text evidence="5">The sequence shown here is derived from an EMBL/GenBank/DDBJ whole genome shotgun (WGS) entry which is preliminary data.</text>
</comment>
<dbReference type="Pfam" id="PF00076">
    <property type="entry name" value="RRM_1"/>
    <property type="match status" value="1"/>
</dbReference>
<dbReference type="SMART" id="SM00360">
    <property type="entry name" value="RRM"/>
    <property type="match status" value="1"/>
</dbReference>
<accession>A0A835C7H5</accession>
<dbReference type="EMBL" id="JACEFO010001722">
    <property type="protein sequence ID" value="KAF8716477.1"/>
    <property type="molecule type" value="Genomic_DNA"/>
</dbReference>
<dbReference type="SUPFAM" id="SSF54928">
    <property type="entry name" value="RNA-binding domain, RBD"/>
    <property type="match status" value="1"/>
</dbReference>
<feature type="transmembrane region" description="Helical" evidence="3">
    <location>
        <begin position="503"/>
        <end position="528"/>
    </location>
</feature>
<dbReference type="PROSITE" id="PS50102">
    <property type="entry name" value="RRM"/>
    <property type="match status" value="1"/>
</dbReference>
<proteinExistence type="predicted"/>
<keyword evidence="6" id="KW-1185">Reference proteome</keyword>
<dbReference type="GO" id="GO:0016020">
    <property type="term" value="C:membrane"/>
    <property type="evidence" value="ECO:0007669"/>
    <property type="project" value="InterPro"/>
</dbReference>
<dbReference type="InterPro" id="IPR044783">
    <property type="entry name" value="PHYL"/>
</dbReference>
<keyword evidence="1" id="KW-0694">RNA-binding</keyword>
<keyword evidence="3" id="KW-0812">Transmembrane</keyword>
<dbReference type="InterPro" id="IPR012677">
    <property type="entry name" value="Nucleotide-bd_a/b_plait_sf"/>
</dbReference>
<evidence type="ECO:0000313" key="6">
    <source>
        <dbReference type="Proteomes" id="UP000636709"/>
    </source>
</evidence>
<dbReference type="Gene3D" id="3.30.70.330">
    <property type="match status" value="1"/>
</dbReference>
<dbReference type="InterPro" id="IPR000504">
    <property type="entry name" value="RRM_dom"/>
</dbReference>
<dbReference type="Gene3D" id="3.30.450.50">
    <property type="entry name" value="Longin domain"/>
    <property type="match status" value="1"/>
</dbReference>
<feature type="region of interest" description="Disordered" evidence="2">
    <location>
        <begin position="467"/>
        <end position="491"/>
    </location>
</feature>
<evidence type="ECO:0000256" key="1">
    <source>
        <dbReference type="PROSITE-ProRule" id="PRU00176"/>
    </source>
</evidence>
<name>A0A835C7H5_9POAL</name>
<feature type="region of interest" description="Disordered" evidence="2">
    <location>
        <begin position="1"/>
        <end position="65"/>
    </location>
</feature>
<dbReference type="PANTHER" id="PTHR47461:SF7">
    <property type="entry name" value="PHYTOLONGIN PHYL1.1"/>
    <property type="match status" value="1"/>
</dbReference>
<dbReference type="OrthoDB" id="10259687at2759"/>
<feature type="domain" description="RRM" evidence="4">
    <location>
        <begin position="83"/>
        <end position="162"/>
    </location>
</feature>
<evidence type="ECO:0000313" key="5">
    <source>
        <dbReference type="EMBL" id="KAF8716477.1"/>
    </source>
</evidence>
<reference evidence="5" key="1">
    <citation type="submission" date="2020-07" db="EMBL/GenBank/DDBJ databases">
        <title>Genome sequence and genetic diversity analysis of an under-domesticated orphan crop, white fonio (Digitaria exilis).</title>
        <authorList>
            <person name="Bennetzen J.L."/>
            <person name="Chen S."/>
            <person name="Ma X."/>
            <person name="Wang X."/>
            <person name="Yssel A.E.J."/>
            <person name="Chaluvadi S.R."/>
            <person name="Johnson M."/>
            <person name="Gangashetty P."/>
            <person name="Hamidou F."/>
            <person name="Sanogo M.D."/>
            <person name="Zwaenepoel A."/>
            <person name="Wallace J."/>
            <person name="Van De Peer Y."/>
            <person name="Van Deynze A."/>
        </authorList>
    </citation>
    <scope>NUCLEOTIDE SEQUENCE</scope>
    <source>
        <tissue evidence="5">Leaves</tissue>
    </source>
</reference>
<protein>
    <recommendedName>
        <fullName evidence="4">RRM domain-containing protein</fullName>
    </recommendedName>
</protein>
<dbReference type="InterPro" id="IPR035979">
    <property type="entry name" value="RBD_domain_sf"/>
</dbReference>
<evidence type="ECO:0000256" key="3">
    <source>
        <dbReference type="SAM" id="Phobius"/>
    </source>
</evidence>
<dbReference type="PANTHER" id="PTHR47461">
    <property type="entry name" value="PHYTOLONGIN PHYL1.2"/>
    <property type="match status" value="1"/>
</dbReference>
<gene>
    <name evidence="5" type="ORF">HU200_026300</name>
</gene>
<evidence type="ECO:0000256" key="2">
    <source>
        <dbReference type="SAM" id="MobiDB-lite"/>
    </source>
</evidence>
<dbReference type="Proteomes" id="UP000636709">
    <property type="component" value="Unassembled WGS sequence"/>
</dbReference>
<keyword evidence="3" id="KW-1133">Transmembrane helix</keyword>